<comment type="caution">
    <text evidence="5">The sequence shown here is derived from an EMBL/GenBank/DDBJ whole genome shotgun (WGS) entry which is preliminary data.</text>
</comment>
<organism evidence="5 6">
    <name type="scientific">Leeuwenhoekiella marinoflava</name>
    <dbReference type="NCBI Taxonomy" id="988"/>
    <lineage>
        <taxon>Bacteria</taxon>
        <taxon>Pseudomonadati</taxon>
        <taxon>Bacteroidota</taxon>
        <taxon>Flavobacteriia</taxon>
        <taxon>Flavobacteriales</taxon>
        <taxon>Flavobacteriaceae</taxon>
        <taxon>Leeuwenhoekiella</taxon>
    </lineage>
</organism>
<evidence type="ECO:0008006" key="7">
    <source>
        <dbReference type="Google" id="ProtNLM"/>
    </source>
</evidence>
<name>A0A4Q0PNH2_9FLAO</name>
<evidence type="ECO:0000256" key="2">
    <source>
        <dbReference type="ARBA" id="ARBA00022670"/>
    </source>
</evidence>
<evidence type="ECO:0000313" key="6">
    <source>
        <dbReference type="Proteomes" id="UP000290608"/>
    </source>
</evidence>
<dbReference type="GO" id="GO:0006508">
    <property type="term" value="P:proteolysis"/>
    <property type="evidence" value="ECO:0007669"/>
    <property type="project" value="UniProtKB-KW"/>
</dbReference>
<evidence type="ECO:0000256" key="1">
    <source>
        <dbReference type="ARBA" id="ARBA00001947"/>
    </source>
</evidence>
<reference evidence="5 6" key="1">
    <citation type="submission" date="2018-07" db="EMBL/GenBank/DDBJ databases">
        <title>Leeuwenhoekiella genomics.</title>
        <authorList>
            <person name="Tahon G."/>
            <person name="Willems A."/>
        </authorList>
    </citation>
    <scope>NUCLEOTIDE SEQUENCE [LARGE SCALE GENOMIC DNA]</scope>
    <source>
        <strain evidence="5 6">LMG 1345</strain>
    </source>
</reference>
<dbReference type="PANTHER" id="PTHR31817">
    <property type="match status" value="1"/>
</dbReference>
<comment type="cofactor">
    <cofactor evidence="1">
        <name>Zn(2+)</name>
        <dbReference type="ChEBI" id="CHEBI:29105"/>
    </cofactor>
</comment>
<dbReference type="Proteomes" id="UP000290608">
    <property type="component" value="Unassembled WGS sequence"/>
</dbReference>
<evidence type="ECO:0000313" key="5">
    <source>
        <dbReference type="EMBL" id="RXG32116.1"/>
    </source>
</evidence>
<dbReference type="GO" id="GO:0080164">
    <property type="term" value="P:regulation of nitric oxide metabolic process"/>
    <property type="evidence" value="ECO:0007669"/>
    <property type="project" value="TreeGrafter"/>
</dbReference>
<dbReference type="AlphaFoldDB" id="A0A4Q0PNH2"/>
<dbReference type="Pfam" id="PF08014">
    <property type="entry name" value="MATCAP"/>
    <property type="match status" value="1"/>
</dbReference>
<keyword evidence="3" id="KW-0378">Hydrolase</keyword>
<proteinExistence type="predicted"/>
<accession>A0A4Q0PNH2</accession>
<dbReference type="EMBL" id="QOVL01000005">
    <property type="protein sequence ID" value="RXG32116.1"/>
    <property type="molecule type" value="Genomic_DNA"/>
</dbReference>
<dbReference type="RefSeq" id="WP_241652583.1">
    <property type="nucleotide sequence ID" value="NZ_QOVL01000005.1"/>
</dbReference>
<dbReference type="GO" id="GO:0008237">
    <property type="term" value="F:metallopeptidase activity"/>
    <property type="evidence" value="ECO:0007669"/>
    <property type="project" value="UniProtKB-KW"/>
</dbReference>
<sequence>MKSILNETIDLLADLEPGKRTMSDLPYSGFLVLEHDVPALLIYRKKPNDKATLRLARTGASYLIIGDSHFEYFRDFIKKLTAKMAERFGSFILVELYRGEPNSTSFIIKGPTNKLPASLETLSEELSAIDSRRYKVKLDAKISHTKDRQKPGDESLIDLDEVKSAGGTLLGLELPPVYGNKSGKVYPLYFRMFRDRFAKAIQKTIYEFIRVQTTSNIHSYHTLGRRRIHKEVLKIDRQITEIQSRYEFLWLVAPVNIQALRKKFFETKFEEIDSYHYRLLPVDPDLLKRELYNLRIDEIDDPSLSHLYNEKREELDKELTMLKERGSKNFFYSSIRLYQGVPRNVLAEAKLILETIPENHEEIIEKTIDAHQFQKMAQAEFDFFKEQAPHYEGTVHIRNDVNIIMVSNGELYLPEDYKMTTDEAQALIQHEIGTHALTHFNGSQQTLSQLSAGFADYDATQEGIAVLSEFLGGGLTGNRLRILAGRVVAGEDLMNGADFKSVFHHLYTDYGFTKQRAFNITSRMFQGGGFLKDIIYLKGLVELRDYLGKGGDLKPLLAGKFALKHVDIINDLTQRELLNPPKIIPRYFKNEDFSTKLNAFKEGITLSKMI</sequence>
<dbReference type="SMART" id="SM01154">
    <property type="entry name" value="DUF1704"/>
    <property type="match status" value="1"/>
</dbReference>
<keyword evidence="4" id="KW-0482">Metalloprotease</keyword>
<protein>
    <recommendedName>
        <fullName evidence="7">DUF1704 domain-containing protein</fullName>
    </recommendedName>
</protein>
<evidence type="ECO:0000256" key="3">
    <source>
        <dbReference type="ARBA" id="ARBA00022801"/>
    </source>
</evidence>
<dbReference type="InterPro" id="IPR012548">
    <property type="entry name" value="MATCAP"/>
</dbReference>
<evidence type="ECO:0000256" key="4">
    <source>
        <dbReference type="ARBA" id="ARBA00023049"/>
    </source>
</evidence>
<keyword evidence="2" id="KW-0645">Protease</keyword>
<dbReference type="STRING" id="1122159.SAMN02745246_01478"/>
<gene>
    <name evidence="5" type="ORF">DSL99_1423</name>
</gene>
<dbReference type="PANTHER" id="PTHR31817:SF0">
    <property type="entry name" value="CHROMOSOME UNDETERMINED SCAFFOLD_67, WHOLE GENOME SHOTGUN SEQUENCE"/>
    <property type="match status" value="1"/>
</dbReference>